<evidence type="ECO:0000313" key="4">
    <source>
        <dbReference type="EMBL" id="KAF9982287.1"/>
    </source>
</evidence>
<evidence type="ECO:0000313" key="5">
    <source>
        <dbReference type="Proteomes" id="UP000749646"/>
    </source>
</evidence>
<feature type="compositionally biased region" description="Low complexity" evidence="2">
    <location>
        <begin position="111"/>
        <end position="122"/>
    </location>
</feature>
<feature type="non-terminal residue" evidence="4">
    <location>
        <position position="1"/>
    </location>
</feature>
<dbReference type="Proteomes" id="UP000749646">
    <property type="component" value="Unassembled WGS sequence"/>
</dbReference>
<sequence>VRALNYIVVGVNEYYTSKKCPVCQNFVGQVEIRRLYYSQPQCKTYIHRDIMAAHNMCNAIRGHLLHQTRPLYLQPVDKDGNYPWMKDTDAAVSSGIGSSAVQQDHDVNIASSSGSSSTVQQGRGRGQANSRKRKAPDDSPSLAATDKSHPPSHKNNVYRQEREVGSAVSP</sequence>
<keyword evidence="5" id="KW-1185">Reference proteome</keyword>
<dbReference type="EMBL" id="JAAAHW010003600">
    <property type="protein sequence ID" value="KAF9982287.1"/>
    <property type="molecule type" value="Genomic_DNA"/>
</dbReference>
<evidence type="ECO:0000256" key="1">
    <source>
        <dbReference type="ARBA" id="ARBA00023125"/>
    </source>
</evidence>
<comment type="caution">
    <text evidence="4">The sequence shown here is derived from an EMBL/GenBank/DDBJ whole genome shotgun (WGS) entry which is preliminary data.</text>
</comment>
<dbReference type="Pfam" id="PF07282">
    <property type="entry name" value="Cas12f1-like_TNB"/>
    <property type="match status" value="1"/>
</dbReference>
<protein>
    <recommendedName>
        <fullName evidence="3">Cas12f1-like TNB domain-containing protein</fullName>
    </recommendedName>
</protein>
<organism evidence="4 5">
    <name type="scientific">Modicella reniformis</name>
    <dbReference type="NCBI Taxonomy" id="1440133"/>
    <lineage>
        <taxon>Eukaryota</taxon>
        <taxon>Fungi</taxon>
        <taxon>Fungi incertae sedis</taxon>
        <taxon>Mucoromycota</taxon>
        <taxon>Mortierellomycotina</taxon>
        <taxon>Mortierellomycetes</taxon>
        <taxon>Mortierellales</taxon>
        <taxon>Mortierellaceae</taxon>
        <taxon>Modicella</taxon>
    </lineage>
</organism>
<evidence type="ECO:0000259" key="3">
    <source>
        <dbReference type="Pfam" id="PF07282"/>
    </source>
</evidence>
<proteinExistence type="predicted"/>
<dbReference type="OrthoDB" id="2431340at2759"/>
<gene>
    <name evidence="4" type="ORF">BGZ65_003029</name>
</gene>
<dbReference type="InterPro" id="IPR010095">
    <property type="entry name" value="Cas12f1-like_TNB"/>
</dbReference>
<dbReference type="AlphaFoldDB" id="A0A9P6M9D0"/>
<name>A0A9P6M9D0_9FUNG</name>
<keyword evidence="1" id="KW-0238">DNA-binding</keyword>
<feature type="domain" description="Cas12f1-like TNB" evidence="3">
    <location>
        <begin position="7"/>
        <end position="56"/>
    </location>
</feature>
<accession>A0A9P6M9D0</accession>
<dbReference type="GO" id="GO:0003677">
    <property type="term" value="F:DNA binding"/>
    <property type="evidence" value="ECO:0007669"/>
    <property type="project" value="UniProtKB-KW"/>
</dbReference>
<feature type="region of interest" description="Disordered" evidence="2">
    <location>
        <begin position="109"/>
        <end position="170"/>
    </location>
</feature>
<reference evidence="4" key="1">
    <citation type="journal article" date="2020" name="Fungal Divers.">
        <title>Resolving the Mortierellaceae phylogeny through synthesis of multi-gene phylogenetics and phylogenomics.</title>
        <authorList>
            <person name="Vandepol N."/>
            <person name="Liber J."/>
            <person name="Desiro A."/>
            <person name="Na H."/>
            <person name="Kennedy M."/>
            <person name="Barry K."/>
            <person name="Grigoriev I.V."/>
            <person name="Miller A.N."/>
            <person name="O'Donnell K."/>
            <person name="Stajich J.E."/>
            <person name="Bonito G."/>
        </authorList>
    </citation>
    <scope>NUCLEOTIDE SEQUENCE</scope>
    <source>
        <strain evidence="4">MES-2147</strain>
    </source>
</reference>
<evidence type="ECO:0000256" key="2">
    <source>
        <dbReference type="SAM" id="MobiDB-lite"/>
    </source>
</evidence>